<evidence type="ECO:0000313" key="7">
    <source>
        <dbReference type="EMBL" id="CAK9435554.1"/>
    </source>
</evidence>
<dbReference type="SMART" id="SM00715">
    <property type="entry name" value="LA"/>
    <property type="match status" value="1"/>
</dbReference>
<feature type="compositionally biased region" description="Basic and acidic residues" evidence="5">
    <location>
        <begin position="283"/>
        <end position="292"/>
    </location>
</feature>
<dbReference type="EMBL" id="OZ022405">
    <property type="protein sequence ID" value="CAK9435554.1"/>
    <property type="molecule type" value="Genomic_DNA"/>
</dbReference>
<dbReference type="Gene3D" id="1.10.10.10">
    <property type="entry name" value="Winged helix-like DNA-binding domain superfamily/Winged helix DNA-binding domain"/>
    <property type="match status" value="1"/>
</dbReference>
<reference evidence="7 8" key="1">
    <citation type="submission" date="2024-03" db="EMBL/GenBank/DDBJ databases">
        <authorList>
            <person name="Brejova B."/>
        </authorList>
    </citation>
    <scope>NUCLEOTIDE SEQUENCE [LARGE SCALE GENOMIC DNA]</scope>
    <source>
        <strain evidence="7 8">CBS 14171</strain>
    </source>
</reference>
<dbReference type="InterPro" id="IPR012677">
    <property type="entry name" value="Nucleotide-bd_a/b_plait_sf"/>
</dbReference>
<gene>
    <name evidence="7" type="ORF">LODBEIA_P02810</name>
</gene>
<dbReference type="InterPro" id="IPR045180">
    <property type="entry name" value="La_dom_prot"/>
</dbReference>
<dbReference type="InterPro" id="IPR002344">
    <property type="entry name" value="Lupus_La"/>
</dbReference>
<comment type="subcellular location">
    <subcellularLocation>
        <location evidence="1">Nucleus</location>
    </subcellularLocation>
</comment>
<dbReference type="SUPFAM" id="SSF54928">
    <property type="entry name" value="RNA-binding domain, RBD"/>
    <property type="match status" value="1"/>
</dbReference>
<keyword evidence="2 4" id="KW-0694">RNA-binding</keyword>
<name>A0ABP0ZD08_9ASCO</name>
<dbReference type="Proteomes" id="UP001497383">
    <property type="component" value="Chromosome 1"/>
</dbReference>
<dbReference type="RefSeq" id="XP_066827219.1">
    <property type="nucleotide sequence ID" value="XM_066972850.1"/>
</dbReference>
<dbReference type="SUPFAM" id="SSF46785">
    <property type="entry name" value="Winged helix' DNA-binding domain"/>
    <property type="match status" value="1"/>
</dbReference>
<keyword evidence="3" id="KW-0539">Nucleus</keyword>
<dbReference type="InterPro" id="IPR036388">
    <property type="entry name" value="WH-like_DNA-bd_sf"/>
</dbReference>
<protein>
    <recommendedName>
        <fullName evidence="6">HTH La-type RNA-binding domain-containing protein</fullName>
    </recommendedName>
</protein>
<dbReference type="InterPro" id="IPR035979">
    <property type="entry name" value="RBD_domain_sf"/>
</dbReference>
<dbReference type="PANTHER" id="PTHR22792">
    <property type="entry name" value="LUPUS LA PROTEIN-RELATED"/>
    <property type="match status" value="1"/>
</dbReference>
<proteinExistence type="predicted"/>
<feature type="domain" description="HTH La-type RNA-binding" evidence="6">
    <location>
        <begin position="5"/>
        <end position="95"/>
    </location>
</feature>
<feature type="region of interest" description="Disordered" evidence="5">
    <location>
        <begin position="207"/>
        <end position="334"/>
    </location>
</feature>
<dbReference type="Gene3D" id="3.30.70.330">
    <property type="match status" value="1"/>
</dbReference>
<dbReference type="PROSITE" id="PS50961">
    <property type="entry name" value="HTH_LA"/>
    <property type="match status" value="1"/>
</dbReference>
<feature type="compositionally biased region" description="Basic and acidic residues" evidence="5">
    <location>
        <begin position="325"/>
        <end position="334"/>
    </location>
</feature>
<accession>A0ABP0ZD08</accession>
<dbReference type="InterPro" id="IPR006630">
    <property type="entry name" value="La_HTH"/>
</dbReference>
<dbReference type="GeneID" id="92205477"/>
<dbReference type="Pfam" id="PF05383">
    <property type="entry name" value="La"/>
    <property type="match status" value="1"/>
</dbReference>
<evidence type="ECO:0000256" key="2">
    <source>
        <dbReference type="ARBA" id="ARBA00022884"/>
    </source>
</evidence>
<evidence type="ECO:0000313" key="8">
    <source>
        <dbReference type="Proteomes" id="UP001497383"/>
    </source>
</evidence>
<evidence type="ECO:0000256" key="5">
    <source>
        <dbReference type="SAM" id="MobiDB-lite"/>
    </source>
</evidence>
<organism evidence="7 8">
    <name type="scientific">Lodderomyces beijingensis</name>
    <dbReference type="NCBI Taxonomy" id="1775926"/>
    <lineage>
        <taxon>Eukaryota</taxon>
        <taxon>Fungi</taxon>
        <taxon>Dikarya</taxon>
        <taxon>Ascomycota</taxon>
        <taxon>Saccharomycotina</taxon>
        <taxon>Pichiomycetes</taxon>
        <taxon>Debaryomycetaceae</taxon>
        <taxon>Candida/Lodderomyces clade</taxon>
        <taxon>Lodderomyces</taxon>
    </lineage>
</organism>
<dbReference type="PANTHER" id="PTHR22792:SF140">
    <property type="entry name" value="ACHILLES, ISOFORM A"/>
    <property type="match status" value="1"/>
</dbReference>
<feature type="compositionally biased region" description="Basic and acidic residues" evidence="5">
    <location>
        <begin position="240"/>
        <end position="252"/>
    </location>
</feature>
<evidence type="ECO:0000256" key="4">
    <source>
        <dbReference type="PROSITE-ProRule" id="PRU00332"/>
    </source>
</evidence>
<evidence type="ECO:0000256" key="3">
    <source>
        <dbReference type="ARBA" id="ARBA00023242"/>
    </source>
</evidence>
<keyword evidence="8" id="KW-1185">Reference proteome</keyword>
<feature type="compositionally biased region" description="Basic and acidic residues" evidence="5">
    <location>
        <begin position="301"/>
        <end position="314"/>
    </location>
</feature>
<evidence type="ECO:0000256" key="1">
    <source>
        <dbReference type="ARBA" id="ARBA00004123"/>
    </source>
</evidence>
<sequence>MTDFVYQGEDFDERVRKQVEFYFSDSNLQQDKFLWKIYESNDGWVELKTILTFGRMKQYRPEEKVVDALKQSEKLLLSANNEMIKRKDPLKDFNEVKNNKKKNTVHIEGFPHTLTQDQVEKWFTEKVVPFLPKQKELCSIRMIKTRAKKEFFGVVDVEFHTEEDAQYLINDVELSYDNGVISKEEAENLDKKQLLKKMSQLTFQEMRENGKRFGQNEVTKRRNSFNENKGKKHQKGNKGKKFENNNRKKSEDQNNDAAAAGGEKAQGLEKVAETTGEEGEQTNEQKDEKSSTEEGNVASADKTEPAAADDKPQTKADGLPTEVSSTKKDVEADA</sequence>
<evidence type="ECO:0000259" key="6">
    <source>
        <dbReference type="PROSITE" id="PS50961"/>
    </source>
</evidence>
<dbReference type="PRINTS" id="PR00302">
    <property type="entry name" value="LUPUSLA"/>
</dbReference>
<dbReference type="InterPro" id="IPR036390">
    <property type="entry name" value="WH_DNA-bd_sf"/>
</dbReference>
<feature type="compositionally biased region" description="Basic residues" evidence="5">
    <location>
        <begin position="230"/>
        <end position="239"/>
    </location>
</feature>